<dbReference type="InterPro" id="IPR009936">
    <property type="entry name" value="DUF1468"/>
</dbReference>
<feature type="transmembrane region" description="Helical" evidence="1">
    <location>
        <begin position="12"/>
        <end position="30"/>
    </location>
</feature>
<organism evidence="3 4">
    <name type="scientific">Oceanomicrobium pacificus</name>
    <dbReference type="NCBI Taxonomy" id="2692916"/>
    <lineage>
        <taxon>Bacteria</taxon>
        <taxon>Pseudomonadati</taxon>
        <taxon>Pseudomonadota</taxon>
        <taxon>Alphaproteobacteria</taxon>
        <taxon>Rhodobacterales</taxon>
        <taxon>Paracoccaceae</taxon>
        <taxon>Oceanomicrobium</taxon>
    </lineage>
</organism>
<evidence type="ECO:0000313" key="4">
    <source>
        <dbReference type="Proteomes" id="UP000436016"/>
    </source>
</evidence>
<dbReference type="EMBL" id="WUWG01000005">
    <property type="protein sequence ID" value="MXU66219.1"/>
    <property type="molecule type" value="Genomic_DNA"/>
</dbReference>
<comment type="caution">
    <text evidence="3">The sequence shown here is derived from an EMBL/GenBank/DDBJ whole genome shotgun (WGS) entry which is preliminary data.</text>
</comment>
<reference evidence="3 4" key="1">
    <citation type="submission" date="2019-12" db="EMBL/GenBank/DDBJ databases">
        <title>Strain KN286 was isolated from seawater, which was collected from Caroline Seamount in the tropical western Pacific.</title>
        <authorList>
            <person name="Wang Q."/>
        </authorList>
    </citation>
    <scope>NUCLEOTIDE SEQUENCE [LARGE SCALE GENOMIC DNA]</scope>
    <source>
        <strain evidence="3 4">KN286</strain>
    </source>
</reference>
<sequence>MRFDTPLADRVTALLFFALGASMAIGGYQMDRLEIRQIHPASIPGLLPMVLGAALMLCAVLLAFEASKPSARAAQPDSVSWSDFLVVLGFCAVYAIGMVGRVPFGIATAIFVTVFVGWFTRLPASAPRRAKLVRAVLSLVFGCLVALAISLLFRYAFLVRLP</sequence>
<proteinExistence type="predicted"/>
<dbReference type="AlphaFoldDB" id="A0A6B0TTW1"/>
<feature type="domain" description="DUF1468" evidence="2">
    <location>
        <begin position="11"/>
        <end position="162"/>
    </location>
</feature>
<accession>A0A6B0TTW1</accession>
<dbReference type="RefSeq" id="WP_160855506.1">
    <property type="nucleotide sequence ID" value="NZ_WUWG01000005.1"/>
</dbReference>
<keyword evidence="1" id="KW-1133">Transmembrane helix</keyword>
<keyword evidence="4" id="KW-1185">Reference proteome</keyword>
<protein>
    <recommendedName>
        <fullName evidence="2">DUF1468 domain-containing protein</fullName>
    </recommendedName>
</protein>
<name>A0A6B0TTW1_9RHOB</name>
<dbReference type="Proteomes" id="UP000436016">
    <property type="component" value="Unassembled WGS sequence"/>
</dbReference>
<evidence type="ECO:0000313" key="3">
    <source>
        <dbReference type="EMBL" id="MXU66219.1"/>
    </source>
</evidence>
<keyword evidence="1" id="KW-0472">Membrane</keyword>
<evidence type="ECO:0000256" key="1">
    <source>
        <dbReference type="SAM" id="Phobius"/>
    </source>
</evidence>
<dbReference type="Pfam" id="PF07331">
    <property type="entry name" value="TctB"/>
    <property type="match status" value="1"/>
</dbReference>
<feature type="transmembrane region" description="Helical" evidence="1">
    <location>
        <begin position="42"/>
        <end position="66"/>
    </location>
</feature>
<evidence type="ECO:0000259" key="2">
    <source>
        <dbReference type="Pfam" id="PF07331"/>
    </source>
</evidence>
<gene>
    <name evidence="3" type="ORF">GSH16_12265</name>
</gene>
<feature type="transmembrane region" description="Helical" evidence="1">
    <location>
        <begin position="132"/>
        <end position="157"/>
    </location>
</feature>
<keyword evidence="1" id="KW-0812">Transmembrane</keyword>
<feature type="transmembrane region" description="Helical" evidence="1">
    <location>
        <begin position="78"/>
        <end position="96"/>
    </location>
</feature>
<feature type="transmembrane region" description="Helical" evidence="1">
    <location>
        <begin position="102"/>
        <end position="120"/>
    </location>
</feature>